<evidence type="ECO:0000313" key="1">
    <source>
        <dbReference type="EMBL" id="SHL22306.1"/>
    </source>
</evidence>
<dbReference type="EMBL" id="FRBR01000001">
    <property type="protein sequence ID" value="SHL22306.1"/>
    <property type="molecule type" value="Genomic_DNA"/>
</dbReference>
<name>A0A1M6YVK7_9RHOB</name>
<dbReference type="STRING" id="337701.SAMN05444398_1011056"/>
<dbReference type="AlphaFoldDB" id="A0A1M6YVK7"/>
<evidence type="ECO:0000313" key="2">
    <source>
        <dbReference type="Proteomes" id="UP000183974"/>
    </source>
</evidence>
<sequence>MTPLDTTINDLAGALQKATAMPAGLNRDVIICKFAYVIGDLCRIKLIPQISEQDEYDLDLSAERIVNDILARDGMFEAA</sequence>
<dbReference type="RefSeq" id="WP_073033479.1">
    <property type="nucleotide sequence ID" value="NZ_BMLR01000001.1"/>
</dbReference>
<protein>
    <submittedName>
        <fullName evidence="1">Uncharacterized protein</fullName>
    </submittedName>
</protein>
<gene>
    <name evidence="1" type="ORF">SAMN05444398_1011056</name>
</gene>
<reference evidence="1 2" key="1">
    <citation type="submission" date="2016-11" db="EMBL/GenBank/DDBJ databases">
        <authorList>
            <person name="Jaros S."/>
            <person name="Januszkiewicz K."/>
            <person name="Wedrychowicz H."/>
        </authorList>
    </citation>
    <scope>NUCLEOTIDE SEQUENCE [LARGE SCALE GENOMIC DNA]</scope>
    <source>
        <strain evidence="1 2">DSM 29589</strain>
    </source>
</reference>
<accession>A0A1M6YVK7</accession>
<dbReference type="Proteomes" id="UP000183974">
    <property type="component" value="Unassembled WGS sequence"/>
</dbReference>
<keyword evidence="2" id="KW-1185">Reference proteome</keyword>
<organism evidence="1 2">
    <name type="scientific">Roseovarius pacificus</name>
    <dbReference type="NCBI Taxonomy" id="337701"/>
    <lineage>
        <taxon>Bacteria</taxon>
        <taxon>Pseudomonadati</taxon>
        <taxon>Pseudomonadota</taxon>
        <taxon>Alphaproteobacteria</taxon>
        <taxon>Rhodobacterales</taxon>
        <taxon>Roseobacteraceae</taxon>
        <taxon>Roseovarius</taxon>
    </lineage>
</organism>
<proteinExistence type="predicted"/>